<name>A0ACB8CYL2_DERSI</name>
<reference evidence="1" key="1">
    <citation type="submission" date="2020-05" db="EMBL/GenBank/DDBJ databases">
        <title>Large-scale comparative analyses of tick genomes elucidate their genetic diversity and vector capacities.</title>
        <authorList>
            <person name="Jia N."/>
            <person name="Wang J."/>
            <person name="Shi W."/>
            <person name="Du L."/>
            <person name="Sun Y."/>
            <person name="Zhan W."/>
            <person name="Jiang J."/>
            <person name="Wang Q."/>
            <person name="Zhang B."/>
            <person name="Ji P."/>
            <person name="Sakyi L.B."/>
            <person name="Cui X."/>
            <person name="Yuan T."/>
            <person name="Jiang B."/>
            <person name="Yang W."/>
            <person name="Lam T.T.-Y."/>
            <person name="Chang Q."/>
            <person name="Ding S."/>
            <person name="Wang X."/>
            <person name="Zhu J."/>
            <person name="Ruan X."/>
            <person name="Zhao L."/>
            <person name="Wei J."/>
            <person name="Que T."/>
            <person name="Du C."/>
            <person name="Cheng J."/>
            <person name="Dai P."/>
            <person name="Han X."/>
            <person name="Huang E."/>
            <person name="Gao Y."/>
            <person name="Liu J."/>
            <person name="Shao H."/>
            <person name="Ye R."/>
            <person name="Li L."/>
            <person name="Wei W."/>
            <person name="Wang X."/>
            <person name="Wang C."/>
            <person name="Yang T."/>
            <person name="Huo Q."/>
            <person name="Li W."/>
            <person name="Guo W."/>
            <person name="Chen H."/>
            <person name="Zhou L."/>
            <person name="Ni X."/>
            <person name="Tian J."/>
            <person name="Zhou Y."/>
            <person name="Sheng Y."/>
            <person name="Liu T."/>
            <person name="Pan Y."/>
            <person name="Xia L."/>
            <person name="Li J."/>
            <person name="Zhao F."/>
            <person name="Cao W."/>
        </authorList>
    </citation>
    <scope>NUCLEOTIDE SEQUENCE</scope>
    <source>
        <strain evidence="1">Dsil-2018</strain>
    </source>
</reference>
<gene>
    <name evidence="1" type="ORF">HPB49_016682</name>
</gene>
<dbReference type="EMBL" id="CM023473">
    <property type="protein sequence ID" value="KAH7954219.1"/>
    <property type="molecule type" value="Genomic_DNA"/>
</dbReference>
<keyword evidence="2" id="KW-1185">Reference proteome</keyword>
<sequence length="490" mass="54450">MAHKLVTLFAMTAGSANATQFPMMVVAYGGVPFLLAYFAFLGFVAFPAMRLESNLAQFAGDGNRGIFSTVPLFFGIGYTITAFVVSHAVADTMALSDALALLMTWTRSFDWHHDCPGGWMTRNFSCYAILRGSTPCKLARDELTDTFGQGMSTEGLPVASGNRVLLVPSRHYKAEADGCIPDLPDTAAPYHFRRQAIWEQGAFDLFRTEPVFAIAVIWLLVFAIAHRGFLKLKTFFYAIILLHVVTTLMLLGRASTLTGATSGLRLFLRTNWTSVSNLEMWSNALYVSLESVGVTGTIYLSIERLNCFKNRFQEDVMFVLVADTASKGIGTIVSFLFLGHLSYATGINIHMLIRTDFNFIVSILPQAVSMVPFPELWSRIHSLWVVSMMLPKFLIVPDIIIEALSVSHPPMLINRKSTHFSICFVLFCLSIPAAIPVLLSAKILHPIFLDRQYPLFVTALIAWAQIVEVSFIPMYAFVFLLWMKLVSKGG</sequence>
<proteinExistence type="predicted"/>
<organism evidence="1 2">
    <name type="scientific">Dermacentor silvarum</name>
    <name type="common">Tick</name>
    <dbReference type="NCBI Taxonomy" id="543639"/>
    <lineage>
        <taxon>Eukaryota</taxon>
        <taxon>Metazoa</taxon>
        <taxon>Ecdysozoa</taxon>
        <taxon>Arthropoda</taxon>
        <taxon>Chelicerata</taxon>
        <taxon>Arachnida</taxon>
        <taxon>Acari</taxon>
        <taxon>Parasitiformes</taxon>
        <taxon>Ixodida</taxon>
        <taxon>Ixodoidea</taxon>
        <taxon>Ixodidae</taxon>
        <taxon>Rhipicephalinae</taxon>
        <taxon>Dermacentor</taxon>
    </lineage>
</organism>
<evidence type="ECO:0000313" key="2">
    <source>
        <dbReference type="Proteomes" id="UP000821865"/>
    </source>
</evidence>
<protein>
    <submittedName>
        <fullName evidence="1">Uncharacterized protein</fullName>
    </submittedName>
</protein>
<accession>A0ACB8CYL2</accession>
<dbReference type="Proteomes" id="UP000821865">
    <property type="component" value="Chromosome 4"/>
</dbReference>
<comment type="caution">
    <text evidence="1">The sequence shown here is derived from an EMBL/GenBank/DDBJ whole genome shotgun (WGS) entry which is preliminary data.</text>
</comment>
<evidence type="ECO:0000313" key="1">
    <source>
        <dbReference type="EMBL" id="KAH7954219.1"/>
    </source>
</evidence>